<name>A0A9W4X2U4_9GLOM</name>
<feature type="non-terminal residue" evidence="1">
    <location>
        <position position="1"/>
    </location>
</feature>
<accession>A0A9W4X2U4</accession>
<dbReference type="EMBL" id="CAMKVN010002734">
    <property type="protein sequence ID" value="CAI2182380.1"/>
    <property type="molecule type" value="Genomic_DNA"/>
</dbReference>
<dbReference type="Proteomes" id="UP001153678">
    <property type="component" value="Unassembled WGS sequence"/>
</dbReference>
<dbReference type="OrthoDB" id="2429111at2759"/>
<dbReference type="AlphaFoldDB" id="A0A9W4X2U4"/>
<reference evidence="1" key="1">
    <citation type="submission" date="2022-08" db="EMBL/GenBank/DDBJ databases">
        <authorList>
            <person name="Kallberg Y."/>
            <person name="Tangrot J."/>
            <person name="Rosling A."/>
        </authorList>
    </citation>
    <scope>NUCLEOTIDE SEQUENCE</scope>
    <source>
        <strain evidence="1">Wild A</strain>
    </source>
</reference>
<sequence length="44" mass="5074">MPILKLNGNIHWLIVERSLEGCSCRTIARQLNIRRSRILGVDDI</sequence>
<organism evidence="1 2">
    <name type="scientific">Funneliformis geosporum</name>
    <dbReference type="NCBI Taxonomy" id="1117311"/>
    <lineage>
        <taxon>Eukaryota</taxon>
        <taxon>Fungi</taxon>
        <taxon>Fungi incertae sedis</taxon>
        <taxon>Mucoromycota</taxon>
        <taxon>Glomeromycotina</taxon>
        <taxon>Glomeromycetes</taxon>
        <taxon>Glomerales</taxon>
        <taxon>Glomeraceae</taxon>
        <taxon>Funneliformis</taxon>
    </lineage>
</organism>
<evidence type="ECO:0000313" key="1">
    <source>
        <dbReference type="EMBL" id="CAI2182380.1"/>
    </source>
</evidence>
<proteinExistence type="predicted"/>
<evidence type="ECO:0000313" key="2">
    <source>
        <dbReference type="Proteomes" id="UP001153678"/>
    </source>
</evidence>
<gene>
    <name evidence="1" type="ORF">FWILDA_LOCUS10552</name>
</gene>
<protein>
    <submittedName>
        <fullName evidence="1">6495_t:CDS:1</fullName>
    </submittedName>
</protein>
<keyword evidence="2" id="KW-1185">Reference proteome</keyword>
<comment type="caution">
    <text evidence="1">The sequence shown here is derived from an EMBL/GenBank/DDBJ whole genome shotgun (WGS) entry which is preliminary data.</text>
</comment>